<feature type="domain" description="HpcH/HpaI aldolase/citrate lyase" evidence="4">
    <location>
        <begin position="24"/>
        <end position="243"/>
    </location>
</feature>
<dbReference type="InterPro" id="IPR015813">
    <property type="entry name" value="Pyrv/PenolPyrv_kinase-like_dom"/>
</dbReference>
<dbReference type="AlphaFoldDB" id="A0A2A2I9J5"/>
<evidence type="ECO:0000259" key="4">
    <source>
        <dbReference type="Pfam" id="PF03328"/>
    </source>
</evidence>
<dbReference type="GO" id="GO:0005737">
    <property type="term" value="C:cytoplasm"/>
    <property type="evidence" value="ECO:0007669"/>
    <property type="project" value="TreeGrafter"/>
</dbReference>
<dbReference type="InterPro" id="IPR040442">
    <property type="entry name" value="Pyrv_kinase-like_dom_sf"/>
</dbReference>
<dbReference type="Pfam" id="PF03328">
    <property type="entry name" value="HpcH_HpaI"/>
    <property type="match status" value="1"/>
</dbReference>
<organism evidence="5 6">
    <name type="scientific">Virgibacillus profundi</name>
    <dbReference type="NCBI Taxonomy" id="2024555"/>
    <lineage>
        <taxon>Bacteria</taxon>
        <taxon>Bacillati</taxon>
        <taxon>Bacillota</taxon>
        <taxon>Bacilli</taxon>
        <taxon>Bacillales</taxon>
        <taxon>Bacillaceae</taxon>
        <taxon>Virgibacillus</taxon>
    </lineage>
</organism>
<evidence type="ECO:0000256" key="3">
    <source>
        <dbReference type="ARBA" id="ARBA00023239"/>
    </source>
</evidence>
<reference evidence="5 6" key="1">
    <citation type="submission" date="2017-08" db="EMBL/GenBank/DDBJ databases">
        <title>Virgibacillus indicus sp. nov. and Virgibacillus profoundi sp. nov, two moderately halophilic bacteria isolated from marine sediment by using the Microfluidic Streak Plate.</title>
        <authorList>
            <person name="Xu B."/>
            <person name="Hu B."/>
            <person name="Wang J."/>
            <person name="Zhu Y."/>
            <person name="Huang L."/>
            <person name="Du W."/>
            <person name="Huang Y."/>
        </authorList>
    </citation>
    <scope>NUCLEOTIDE SEQUENCE [LARGE SCALE GENOMIC DNA]</scope>
    <source>
        <strain evidence="5 6">IO3-P3-H5</strain>
    </source>
</reference>
<dbReference type="EMBL" id="NPOA01000013">
    <property type="protein sequence ID" value="PAV28399.1"/>
    <property type="molecule type" value="Genomic_DNA"/>
</dbReference>
<dbReference type="GO" id="GO:0016832">
    <property type="term" value="F:aldehyde-lyase activity"/>
    <property type="evidence" value="ECO:0007669"/>
    <property type="project" value="TreeGrafter"/>
</dbReference>
<dbReference type="PANTHER" id="PTHR30502:SF0">
    <property type="entry name" value="PHOSPHOENOLPYRUVATE CARBOXYLASE FAMILY PROTEIN"/>
    <property type="match status" value="1"/>
</dbReference>
<keyword evidence="6" id="KW-1185">Reference proteome</keyword>
<accession>A0A2A2I9J5</accession>
<gene>
    <name evidence="5" type="ORF">CIL05_17350</name>
</gene>
<proteinExistence type="inferred from homology"/>
<keyword evidence="2" id="KW-0479">Metal-binding</keyword>
<dbReference type="InterPro" id="IPR005000">
    <property type="entry name" value="Aldolase/citrate-lyase_domain"/>
</dbReference>
<comment type="caution">
    <text evidence="5">The sequence shown here is derived from an EMBL/GenBank/DDBJ whole genome shotgun (WGS) entry which is preliminary data.</text>
</comment>
<evidence type="ECO:0000256" key="1">
    <source>
        <dbReference type="ARBA" id="ARBA00005568"/>
    </source>
</evidence>
<comment type="similarity">
    <text evidence="1">Belongs to the HpcH/HpaI aldolase family.</text>
</comment>
<dbReference type="GO" id="GO:0046872">
    <property type="term" value="F:metal ion binding"/>
    <property type="evidence" value="ECO:0007669"/>
    <property type="project" value="UniProtKB-KW"/>
</dbReference>
<keyword evidence="3" id="KW-0456">Lyase</keyword>
<sequence>MGQMQRKNIQQMIANNELALGMVVTIPNPMVAEMAGTFGCDFIRIDAEHGLFNLETIGGFVRAGDVTGVSVIVRVPDIGWISPLLDCGVTGIMVPHVGNAAQAKKIVECVKYYPEGRRGITGSGRAQRYGAIPISDYITEANNETLLIAQIEDEEGISNMDEIITTDGIDLFTTGAGDISQSLGIPGQTTHSKVIEIENQILDKVSKAGKGTFLAVRDFQEAKLFYENGARALTIGSDVSILTNGIKKLVTESRKLEK</sequence>
<name>A0A2A2I9J5_9BACI</name>
<evidence type="ECO:0000256" key="2">
    <source>
        <dbReference type="ARBA" id="ARBA00022723"/>
    </source>
</evidence>
<dbReference type="Proteomes" id="UP000218887">
    <property type="component" value="Unassembled WGS sequence"/>
</dbReference>
<dbReference type="SUPFAM" id="SSF51621">
    <property type="entry name" value="Phosphoenolpyruvate/pyruvate domain"/>
    <property type="match status" value="1"/>
</dbReference>
<evidence type="ECO:0000313" key="5">
    <source>
        <dbReference type="EMBL" id="PAV28399.1"/>
    </source>
</evidence>
<dbReference type="InterPro" id="IPR050251">
    <property type="entry name" value="HpcH-HpaI_aldolase"/>
</dbReference>
<dbReference type="PANTHER" id="PTHR30502">
    <property type="entry name" value="2-KETO-3-DEOXY-L-RHAMNONATE ALDOLASE"/>
    <property type="match status" value="1"/>
</dbReference>
<dbReference type="RefSeq" id="WP_095656815.1">
    <property type="nucleotide sequence ID" value="NZ_NPOA01000013.1"/>
</dbReference>
<dbReference type="Gene3D" id="3.20.20.60">
    <property type="entry name" value="Phosphoenolpyruvate-binding domains"/>
    <property type="match status" value="1"/>
</dbReference>
<protein>
    <recommendedName>
        <fullName evidence="4">HpcH/HpaI aldolase/citrate lyase domain-containing protein</fullName>
    </recommendedName>
</protein>
<evidence type="ECO:0000313" key="6">
    <source>
        <dbReference type="Proteomes" id="UP000218887"/>
    </source>
</evidence>
<dbReference type="OrthoDB" id="86160at2"/>